<dbReference type="WBParaSite" id="Hba_06569">
    <property type="protein sequence ID" value="Hba_06569"/>
    <property type="gene ID" value="Hba_06569"/>
</dbReference>
<accession>A0A1I7WN60</accession>
<dbReference type="AlphaFoldDB" id="A0A1I7WN60"/>
<dbReference type="Proteomes" id="UP000095283">
    <property type="component" value="Unplaced"/>
</dbReference>
<reference evidence="2" key="1">
    <citation type="submission" date="2016-11" db="UniProtKB">
        <authorList>
            <consortium name="WormBaseParasite"/>
        </authorList>
    </citation>
    <scope>IDENTIFICATION</scope>
</reference>
<proteinExistence type="predicted"/>
<organism evidence="1 2">
    <name type="scientific">Heterorhabditis bacteriophora</name>
    <name type="common">Entomopathogenic nematode worm</name>
    <dbReference type="NCBI Taxonomy" id="37862"/>
    <lineage>
        <taxon>Eukaryota</taxon>
        <taxon>Metazoa</taxon>
        <taxon>Ecdysozoa</taxon>
        <taxon>Nematoda</taxon>
        <taxon>Chromadorea</taxon>
        <taxon>Rhabditida</taxon>
        <taxon>Rhabditina</taxon>
        <taxon>Rhabditomorpha</taxon>
        <taxon>Strongyloidea</taxon>
        <taxon>Heterorhabditidae</taxon>
        <taxon>Heterorhabditis</taxon>
    </lineage>
</organism>
<evidence type="ECO:0000313" key="2">
    <source>
        <dbReference type="WBParaSite" id="Hba_06569"/>
    </source>
</evidence>
<keyword evidence="1" id="KW-1185">Reference proteome</keyword>
<protein>
    <submittedName>
        <fullName evidence="2">YaaK family protein</fullName>
    </submittedName>
</protein>
<evidence type="ECO:0000313" key="1">
    <source>
        <dbReference type="Proteomes" id="UP000095283"/>
    </source>
</evidence>
<name>A0A1I7WN60_HETBA</name>
<sequence>MDACTRSMASISSELEEAYRKIAKLSQTRTGNSNIISTSVSVPTDRNDEHEYFRKNLELDTKEEIIKVLREVRQECIFLYMNWNIRIFNIVKEHFEGTRIIVEKDQKITELEQIMIGLERVEVNNC</sequence>